<dbReference type="SUPFAM" id="SSF52777">
    <property type="entry name" value="CoA-dependent acyltransferases"/>
    <property type="match status" value="1"/>
</dbReference>
<dbReference type="Proteomes" id="UP001197114">
    <property type="component" value="Unassembled WGS sequence"/>
</dbReference>
<protein>
    <submittedName>
        <fullName evidence="2">Non-ribosomal peptide synthetase</fullName>
    </submittedName>
</protein>
<dbReference type="RefSeq" id="WP_258022295.1">
    <property type="nucleotide sequence ID" value="NZ_WMBF01000682.1"/>
</dbReference>
<dbReference type="PANTHER" id="PTHR45398:SF1">
    <property type="entry name" value="ENZYME, PUTATIVE (JCVI)-RELATED"/>
    <property type="match status" value="1"/>
</dbReference>
<dbReference type="InterPro" id="IPR001242">
    <property type="entry name" value="Condensation_dom"/>
</dbReference>
<reference evidence="2 3" key="1">
    <citation type="submission" date="2019-11" db="EMBL/GenBank/DDBJ databases">
        <authorList>
            <person name="Ay H."/>
        </authorList>
    </citation>
    <scope>NUCLEOTIDE SEQUENCE [LARGE SCALE GENOMIC DNA]</scope>
    <source>
        <strain evidence="2 3">BG9H</strain>
    </source>
</reference>
<evidence type="ECO:0000313" key="3">
    <source>
        <dbReference type="Proteomes" id="UP001197114"/>
    </source>
</evidence>
<dbReference type="Gene3D" id="3.30.559.30">
    <property type="entry name" value="Nonribosomal peptide synthetase, condensation domain"/>
    <property type="match status" value="1"/>
</dbReference>
<accession>A0ABS6YWY6</accession>
<dbReference type="PANTHER" id="PTHR45398">
    <property type="match status" value="1"/>
</dbReference>
<proteinExistence type="predicted"/>
<name>A0ABS6YWY6_9ACTN</name>
<keyword evidence="3" id="KW-1185">Reference proteome</keyword>
<dbReference type="Pfam" id="PF00668">
    <property type="entry name" value="Condensation"/>
    <property type="match status" value="1"/>
</dbReference>
<dbReference type="NCBIfam" id="TIGR01720">
    <property type="entry name" value="NRPS-para261"/>
    <property type="match status" value="1"/>
</dbReference>
<feature type="non-terminal residue" evidence="2">
    <location>
        <position position="1"/>
    </location>
</feature>
<sequence length="316" mass="32832">GVPGTSFTRWAGLLAEEAVSPGLVAAELDWWQRSLAAGGEARLAVGRGSGTRRATLTVELPADLTEAALTTLPAAFNCGADAVLLTALTSAAVRHRGSGTGLLVHIEGHGRETLSVPVDVSRTVGWFTTQYPVLLDAGSDRREGGGTAVDALKAVKEQLRSVPNGGIGWGLLRHLNPDTSPVLAELPVPDVRFNYLGRFTAEDAAGGELLDAAPDAVPLGHAVEIDAYAKESADGLRLEATFSYAEGVLAEVEVRELARLWREGIAVLARETAEGGPVGATPSDFPLVGLSMDQLAMLEGDLADIGDPATEAEGGR</sequence>
<evidence type="ECO:0000259" key="1">
    <source>
        <dbReference type="Pfam" id="PF00668"/>
    </source>
</evidence>
<comment type="caution">
    <text evidence="2">The sequence shown here is derived from an EMBL/GenBank/DDBJ whole genome shotgun (WGS) entry which is preliminary data.</text>
</comment>
<feature type="domain" description="Condensation" evidence="1">
    <location>
        <begin position="52"/>
        <end position="268"/>
    </location>
</feature>
<evidence type="ECO:0000313" key="2">
    <source>
        <dbReference type="EMBL" id="MBW5425963.1"/>
    </source>
</evidence>
<dbReference type="EMBL" id="WMBF01000682">
    <property type="protein sequence ID" value="MBW5425963.1"/>
    <property type="molecule type" value="Genomic_DNA"/>
</dbReference>
<organism evidence="2 3">
    <name type="scientific">Streptomyces anatolicus</name>
    <dbReference type="NCBI Taxonomy" id="2675858"/>
    <lineage>
        <taxon>Bacteria</taxon>
        <taxon>Bacillati</taxon>
        <taxon>Actinomycetota</taxon>
        <taxon>Actinomycetes</taxon>
        <taxon>Kitasatosporales</taxon>
        <taxon>Streptomycetaceae</taxon>
        <taxon>Streptomyces</taxon>
    </lineage>
</organism>
<gene>
    <name evidence="2" type="ORF">GKQ77_31125</name>
</gene>
<dbReference type="InterPro" id="IPR010060">
    <property type="entry name" value="NRPS_synth"/>
</dbReference>